<dbReference type="EMBL" id="JAVIJF010000036">
    <property type="protein sequence ID" value="MDX8529105.1"/>
    <property type="molecule type" value="Genomic_DNA"/>
</dbReference>
<name>A0ABU4ZVQ6_9HYPH</name>
<evidence type="ECO:0000313" key="1">
    <source>
        <dbReference type="EMBL" id="MDX8529105.1"/>
    </source>
</evidence>
<organism evidence="1 2">
    <name type="scientific">Mesorhizobium montanum</name>
    <dbReference type="NCBI Taxonomy" id="3072323"/>
    <lineage>
        <taxon>Bacteria</taxon>
        <taxon>Pseudomonadati</taxon>
        <taxon>Pseudomonadota</taxon>
        <taxon>Alphaproteobacteria</taxon>
        <taxon>Hyphomicrobiales</taxon>
        <taxon>Phyllobacteriaceae</taxon>
        <taxon>Mesorhizobium</taxon>
    </lineage>
</organism>
<protein>
    <submittedName>
        <fullName evidence="1">Uncharacterized protein</fullName>
    </submittedName>
</protein>
<sequence>MDRRRQQSARELGLCTIEMNHAVFTAMELELAIDVDELLQVDGVSNV</sequence>
<accession>A0ABU4ZVQ6</accession>
<comment type="caution">
    <text evidence="1">The sequence shown here is derived from an EMBL/GenBank/DDBJ whole genome shotgun (WGS) entry which is preliminary data.</text>
</comment>
<keyword evidence="2" id="KW-1185">Reference proteome</keyword>
<proteinExistence type="predicted"/>
<evidence type="ECO:0000313" key="2">
    <source>
        <dbReference type="Proteomes" id="UP001276840"/>
    </source>
</evidence>
<reference evidence="1 2" key="1">
    <citation type="submission" date="2023-08" db="EMBL/GenBank/DDBJ databases">
        <title>Implementing the SeqCode for naming new Mesorhizobium species isolated from Vachellia karroo root nodules.</title>
        <authorList>
            <person name="Van Lill M."/>
        </authorList>
    </citation>
    <scope>NUCLEOTIDE SEQUENCE [LARGE SCALE GENOMIC DNA]</scope>
    <source>
        <strain evidence="1 2">MSK 1335</strain>
    </source>
</reference>
<gene>
    <name evidence="1" type="ORF">RFM68_32100</name>
</gene>
<dbReference type="Proteomes" id="UP001276840">
    <property type="component" value="Unassembled WGS sequence"/>
</dbReference>
<dbReference type="RefSeq" id="WP_320236967.1">
    <property type="nucleotide sequence ID" value="NZ_JAVIJF010000036.1"/>
</dbReference>